<dbReference type="PANTHER" id="PTHR43581:SF4">
    <property type="entry name" value="ATP_GTP PHOSPHATASE"/>
    <property type="match status" value="1"/>
</dbReference>
<dbReference type="PANTHER" id="PTHR43581">
    <property type="entry name" value="ATP/GTP PHOSPHATASE"/>
    <property type="match status" value="1"/>
</dbReference>
<feature type="region of interest" description="Disordered" evidence="1">
    <location>
        <begin position="281"/>
        <end position="305"/>
    </location>
</feature>
<name>A0A1Q2CK02_9ACTN</name>
<dbReference type="STRING" id="1332264.BW730_01705"/>
<dbReference type="SUPFAM" id="SSF52540">
    <property type="entry name" value="P-loop containing nucleoside triphosphate hydrolases"/>
    <property type="match status" value="2"/>
</dbReference>
<dbReference type="Proteomes" id="UP000188145">
    <property type="component" value="Chromosome"/>
</dbReference>
<protein>
    <recommendedName>
        <fullName evidence="2">Endonuclease GajA/Old nuclease/RecF-like AAA domain-containing protein</fullName>
    </recommendedName>
</protein>
<evidence type="ECO:0000259" key="2">
    <source>
        <dbReference type="Pfam" id="PF13175"/>
    </source>
</evidence>
<evidence type="ECO:0000313" key="4">
    <source>
        <dbReference type="Proteomes" id="UP000188145"/>
    </source>
</evidence>
<dbReference type="InterPro" id="IPR027417">
    <property type="entry name" value="P-loop_NTPase"/>
</dbReference>
<dbReference type="InterPro" id="IPR041685">
    <property type="entry name" value="AAA_GajA/Old/RecF-like"/>
</dbReference>
<reference evidence="4" key="1">
    <citation type="submission" date="2017-02" db="EMBL/GenBank/DDBJ databases">
        <title>Tessaracoccus aquaemaris sp. nov., isolated from the intestine of a Korean rockfish, Sebastes schlegelii, in a marine aquaculture pond.</title>
        <authorList>
            <person name="Tak E.J."/>
            <person name="Bae J.-W."/>
        </authorList>
    </citation>
    <scope>NUCLEOTIDE SEQUENCE [LARGE SCALE GENOMIC DNA]</scope>
    <source>
        <strain evidence="4">NSG39</strain>
    </source>
</reference>
<dbReference type="KEGG" id="tes:BW730_01705"/>
<organism evidence="3 4">
    <name type="scientific">Tessaracoccus aquimaris</name>
    <dbReference type="NCBI Taxonomy" id="1332264"/>
    <lineage>
        <taxon>Bacteria</taxon>
        <taxon>Bacillati</taxon>
        <taxon>Actinomycetota</taxon>
        <taxon>Actinomycetes</taxon>
        <taxon>Propionibacteriales</taxon>
        <taxon>Propionibacteriaceae</taxon>
        <taxon>Tessaracoccus</taxon>
    </lineage>
</organism>
<evidence type="ECO:0000313" key="3">
    <source>
        <dbReference type="EMBL" id="AQP46458.1"/>
    </source>
</evidence>
<dbReference type="AlphaFoldDB" id="A0A1Q2CK02"/>
<proteinExistence type="predicted"/>
<dbReference type="EMBL" id="CP019606">
    <property type="protein sequence ID" value="AQP46458.1"/>
    <property type="molecule type" value="Genomic_DNA"/>
</dbReference>
<dbReference type="Pfam" id="PF13175">
    <property type="entry name" value="AAA_15"/>
    <property type="match status" value="1"/>
</dbReference>
<sequence length="679" mass="73641">MYLSRVRVRGLRGSVDHPLEVSLPGRFAVIAGANGGGKTTFSDAVYLGHPQRFPHLPRHSAAALGPGDRDIEVAYRFEADAAKEGPLGLQLQLQSGRSVPGTVAADWARTLHRSMGSITTKVLSASVSGVEDKILLVHLPAWRNPLDELSRRKTRVLVELLRAQQQNRGRGRDLSDLRAHASRLLEQLATHEVLDGLEARVGDKLRALSAGVSRNWAYIRGQVVDDRYLARVLELMLATIEGRVGALPLEIVALGYVNLLHIAVTLAAIPDATEIAAAAAEAPRGHPVGPAPDEAPLAVTPSEPTEEDLAEADRVLAQARAESESVEDSFFPDSAFHVTLLIEEPEAHLHPQLQHSLVRYLRRQVELRPELQVILSSHATDIITSCDPTELIIIRHDKLGRPIARAVADIPLTARDEVLRKARLHLDASRSAALFANRVLLVEGVTEAAVLRELGWAWAGDDEDKQAFVDALSIVPMGTKVGPWAVRLLATRDHELCSRLAVLRDSDTDFDDAPEQPSWALDHDPDVLLVEHSHPTLEPQLTKLNEDQIKQALQDIGLDVPDEVTPEAVRDIFRGKHKQDGESVKAGPGASKKGEFAEALAGRLRDARYAGSIDVHVPAPYVNIFEFLYADPSSPPFSGSTSEDAGPGDGPVTDGADQGVTTGPADVDIDELMKDFGLS</sequence>
<dbReference type="Gene3D" id="3.40.50.300">
    <property type="entry name" value="P-loop containing nucleotide triphosphate hydrolases"/>
    <property type="match status" value="2"/>
</dbReference>
<keyword evidence="4" id="KW-1185">Reference proteome</keyword>
<accession>A0A1Q2CK02</accession>
<evidence type="ECO:0000256" key="1">
    <source>
        <dbReference type="SAM" id="MobiDB-lite"/>
    </source>
</evidence>
<gene>
    <name evidence="3" type="ORF">BW730_01705</name>
</gene>
<dbReference type="InterPro" id="IPR051396">
    <property type="entry name" value="Bact_Antivir_Def_Nuclease"/>
</dbReference>
<feature type="region of interest" description="Disordered" evidence="1">
    <location>
        <begin position="635"/>
        <end position="668"/>
    </location>
</feature>
<feature type="domain" description="Endonuclease GajA/Old nuclease/RecF-like AAA" evidence="2">
    <location>
        <begin position="338"/>
        <end position="383"/>
    </location>
</feature>